<evidence type="ECO:0000256" key="1">
    <source>
        <dbReference type="SAM" id="MobiDB-lite"/>
    </source>
</evidence>
<evidence type="ECO:0000313" key="2">
    <source>
        <dbReference type="EMBL" id="CAI9166130.1"/>
    </source>
</evidence>
<protein>
    <submittedName>
        <fullName evidence="2">Uncharacterized protein</fullName>
    </submittedName>
</protein>
<accession>A0ABN8YYA9</accession>
<evidence type="ECO:0000313" key="3">
    <source>
        <dbReference type="Proteomes" id="UP001176941"/>
    </source>
</evidence>
<sequence length="110" mass="12252">MPHAFGGSTSVIILYMEESGVRKKDREVMTDTQWRPRTVSRQTKGCGASASRGCQAPVAYVLIHMAVGCRGGDSEDTEEGTGWVRKTVGGLRPQKHRANYLWDRRGRTQK</sequence>
<keyword evidence="3" id="KW-1185">Reference proteome</keyword>
<gene>
    <name evidence="2" type="ORF">MRATA1EN1_LOCUS15092</name>
</gene>
<feature type="region of interest" description="Disordered" evidence="1">
    <location>
        <begin position="25"/>
        <end position="51"/>
    </location>
</feature>
<proteinExistence type="predicted"/>
<name>A0ABN8YYA9_RANTA</name>
<dbReference type="EMBL" id="OX459961">
    <property type="protein sequence ID" value="CAI9166130.1"/>
    <property type="molecule type" value="Genomic_DNA"/>
</dbReference>
<feature type="compositionally biased region" description="Polar residues" evidence="1">
    <location>
        <begin position="30"/>
        <end position="43"/>
    </location>
</feature>
<dbReference type="Proteomes" id="UP001176941">
    <property type="component" value="Chromosome 25"/>
</dbReference>
<organism evidence="2 3">
    <name type="scientific">Rangifer tarandus platyrhynchus</name>
    <name type="common">Svalbard reindeer</name>
    <dbReference type="NCBI Taxonomy" id="3082113"/>
    <lineage>
        <taxon>Eukaryota</taxon>
        <taxon>Metazoa</taxon>
        <taxon>Chordata</taxon>
        <taxon>Craniata</taxon>
        <taxon>Vertebrata</taxon>
        <taxon>Euteleostomi</taxon>
        <taxon>Mammalia</taxon>
        <taxon>Eutheria</taxon>
        <taxon>Laurasiatheria</taxon>
        <taxon>Artiodactyla</taxon>
        <taxon>Ruminantia</taxon>
        <taxon>Pecora</taxon>
        <taxon>Cervidae</taxon>
        <taxon>Odocoileinae</taxon>
        <taxon>Rangifer</taxon>
    </lineage>
</organism>
<reference evidence="2" key="1">
    <citation type="submission" date="2023-04" db="EMBL/GenBank/DDBJ databases">
        <authorList>
            <consortium name="ELIXIR-Norway"/>
        </authorList>
    </citation>
    <scope>NUCLEOTIDE SEQUENCE [LARGE SCALE GENOMIC DNA]</scope>
</reference>